<reference evidence="1 2" key="1">
    <citation type="submission" date="2020-08" db="EMBL/GenBank/DDBJ databases">
        <title>Genomic Encyclopedia of Type Strains, Phase IV (KMG-IV): sequencing the most valuable type-strain genomes for metagenomic binning, comparative biology and taxonomic classification.</title>
        <authorList>
            <person name="Goeker M."/>
        </authorList>
    </citation>
    <scope>NUCLEOTIDE SEQUENCE [LARGE SCALE GENOMIC DNA]</scope>
    <source>
        <strain evidence="1 2">DSM 100734</strain>
    </source>
</reference>
<dbReference type="AlphaFoldDB" id="A0A7X0D056"/>
<dbReference type="Proteomes" id="UP000547879">
    <property type="component" value="Unassembled WGS sequence"/>
</dbReference>
<organism evidence="1 2">
    <name type="scientific">Rhizobium wenxiniae</name>
    <dbReference type="NCBI Taxonomy" id="1737357"/>
    <lineage>
        <taxon>Bacteria</taxon>
        <taxon>Pseudomonadati</taxon>
        <taxon>Pseudomonadota</taxon>
        <taxon>Alphaproteobacteria</taxon>
        <taxon>Hyphomicrobiales</taxon>
        <taxon>Rhizobiaceae</taxon>
        <taxon>Rhizobium/Agrobacterium group</taxon>
        <taxon>Rhizobium</taxon>
    </lineage>
</organism>
<dbReference type="RefSeq" id="WP_183991951.1">
    <property type="nucleotide sequence ID" value="NZ_BMHW01000001.1"/>
</dbReference>
<comment type="caution">
    <text evidence="1">The sequence shown here is derived from an EMBL/GenBank/DDBJ whole genome shotgun (WGS) entry which is preliminary data.</text>
</comment>
<evidence type="ECO:0000313" key="1">
    <source>
        <dbReference type="EMBL" id="MBB6162116.1"/>
    </source>
</evidence>
<accession>A0A7X0D056</accession>
<proteinExistence type="predicted"/>
<name>A0A7X0D056_9HYPH</name>
<evidence type="ECO:0000313" key="2">
    <source>
        <dbReference type="Proteomes" id="UP000547879"/>
    </source>
</evidence>
<keyword evidence="2" id="KW-1185">Reference proteome</keyword>
<sequence length="212" mass="23115">MISSISSSQIWSRQVVFKAFNDTSGNPENPTPGSSAALLSRLFYSESSDEDDDYGYESELSSRFGSIRQTAGENSSDQDVEGTIDDISSNAFMKAMQQKLDVLKASEDTSAMAETMQAALEAGQLTITNVVTGEQVIGRDVAIGDTISGEITQVAKSEWSSFLKENLLRDPYGLYVRNDDSSHIDKASGASSYFGMIGETHYYLTWTATPNY</sequence>
<gene>
    <name evidence="1" type="ORF">HNQ72_001934</name>
</gene>
<protein>
    <submittedName>
        <fullName evidence="1">Uncharacterized protein</fullName>
    </submittedName>
</protein>
<dbReference type="EMBL" id="JACHEG010000002">
    <property type="protein sequence ID" value="MBB6162116.1"/>
    <property type="molecule type" value="Genomic_DNA"/>
</dbReference>